<keyword evidence="2" id="KW-1185">Reference proteome</keyword>
<dbReference type="Proteomes" id="UP001229346">
    <property type="component" value="Unassembled WGS sequence"/>
</dbReference>
<protein>
    <submittedName>
        <fullName evidence="1">Cell fate (Sporulation/competence/biofilm development) regulator YlbF (YheA/YmcA/DUF963 family)</fullName>
    </submittedName>
</protein>
<name>A0ABT9TUB4_PAEHA</name>
<evidence type="ECO:0000313" key="1">
    <source>
        <dbReference type="EMBL" id="MDQ0110944.1"/>
    </source>
</evidence>
<dbReference type="EMBL" id="JAUSSU010000001">
    <property type="protein sequence ID" value="MDQ0110944.1"/>
    <property type="molecule type" value="Genomic_DNA"/>
</dbReference>
<dbReference type="InterPro" id="IPR010368">
    <property type="entry name" value="Com_YlbF"/>
</dbReference>
<comment type="caution">
    <text evidence="1">The sequence shown here is derived from an EMBL/GenBank/DDBJ whole genome shotgun (WGS) entry which is preliminary data.</text>
</comment>
<evidence type="ECO:0000313" key="2">
    <source>
        <dbReference type="Proteomes" id="UP001229346"/>
    </source>
</evidence>
<gene>
    <name evidence="1" type="ORF">J2T15_000360</name>
</gene>
<reference evidence="1 2" key="1">
    <citation type="submission" date="2023-07" db="EMBL/GenBank/DDBJ databases">
        <title>Sorghum-associated microbial communities from plants grown in Nebraska, USA.</title>
        <authorList>
            <person name="Schachtman D."/>
        </authorList>
    </citation>
    <scope>NUCLEOTIDE SEQUENCE [LARGE SCALE GENOMIC DNA]</scope>
    <source>
        <strain evidence="1 2">CC482</strain>
    </source>
</reference>
<proteinExistence type="predicted"/>
<dbReference type="Pfam" id="PF06133">
    <property type="entry name" value="Com_YlbF"/>
    <property type="match status" value="1"/>
</dbReference>
<dbReference type="RefSeq" id="WP_307200447.1">
    <property type="nucleotide sequence ID" value="NZ_JAUSSU010000001.1"/>
</dbReference>
<dbReference type="Gene3D" id="1.20.1500.10">
    <property type="entry name" value="YheA/YmcA-like"/>
    <property type="match status" value="1"/>
</dbReference>
<organism evidence="1 2">
    <name type="scientific">Paenibacillus harenae</name>
    <dbReference type="NCBI Taxonomy" id="306543"/>
    <lineage>
        <taxon>Bacteria</taxon>
        <taxon>Bacillati</taxon>
        <taxon>Bacillota</taxon>
        <taxon>Bacilli</taxon>
        <taxon>Bacillales</taxon>
        <taxon>Paenibacillaceae</taxon>
        <taxon>Paenibacillus</taxon>
    </lineage>
</organism>
<dbReference type="InterPro" id="IPR023378">
    <property type="entry name" value="YheA/YmcA-like_dom_sf"/>
</dbReference>
<sequence>MNVYDKAYDLAKALKDSTEAQQLKEARQAMEADPDASRIMDGFRARQMELQQKMMGGEEPTEAEMAAITKQYEDIAVNPLIARVLEAERQLAVVFEDINRLLNDVLKAVAG</sequence>
<dbReference type="SUPFAM" id="SSF158622">
    <property type="entry name" value="YheA/YmcA-like"/>
    <property type="match status" value="1"/>
</dbReference>
<accession>A0ABT9TUB4</accession>